<evidence type="ECO:0000256" key="10">
    <source>
        <dbReference type="ARBA" id="ARBA00022840"/>
    </source>
</evidence>
<comment type="function">
    <text evidence="13">Required for the formation of a threonylcarbamoyl group on adenosine at position 37 (t(6)A37) in tRNAs that read codons beginning with adenine.</text>
</comment>
<dbReference type="GO" id="GO:0061710">
    <property type="term" value="F:L-threonylcarbamoyladenylate synthase"/>
    <property type="evidence" value="ECO:0007669"/>
    <property type="project" value="UniProtKB-EC"/>
</dbReference>
<evidence type="ECO:0000256" key="11">
    <source>
        <dbReference type="ARBA" id="ARBA00029774"/>
    </source>
</evidence>
<comment type="subcellular location">
    <subcellularLocation>
        <location evidence="1 13">Cytoplasm</location>
    </subcellularLocation>
</comment>
<comment type="caution">
    <text evidence="15">The sequence shown here is derived from an EMBL/GenBank/DDBJ whole genome shotgun (WGS) entry which is preliminary data.</text>
</comment>
<dbReference type="Pfam" id="PF01300">
    <property type="entry name" value="Sua5_yciO_yrdC"/>
    <property type="match status" value="1"/>
</dbReference>
<protein>
    <recommendedName>
        <fullName evidence="4 13">Threonylcarbamoyl-AMP synthase</fullName>
        <shortName evidence="13">TC-AMP synthase</shortName>
        <ecNumber evidence="3 13">2.7.7.87</ecNumber>
    </recommendedName>
    <alternativeName>
        <fullName evidence="11 13">L-threonylcarbamoyladenylate synthase</fullName>
    </alternativeName>
</protein>
<dbReference type="Pfam" id="PF03481">
    <property type="entry name" value="Sua5_C"/>
    <property type="match status" value="1"/>
</dbReference>
<comment type="catalytic activity">
    <reaction evidence="12 13">
        <text>L-threonine + hydrogencarbonate + ATP = L-threonylcarbamoyladenylate + diphosphate + H2O</text>
        <dbReference type="Rhea" id="RHEA:36407"/>
        <dbReference type="ChEBI" id="CHEBI:15377"/>
        <dbReference type="ChEBI" id="CHEBI:17544"/>
        <dbReference type="ChEBI" id="CHEBI:30616"/>
        <dbReference type="ChEBI" id="CHEBI:33019"/>
        <dbReference type="ChEBI" id="CHEBI:57926"/>
        <dbReference type="ChEBI" id="CHEBI:73682"/>
        <dbReference type="EC" id="2.7.7.87"/>
    </reaction>
</comment>
<dbReference type="InterPro" id="IPR006070">
    <property type="entry name" value="Sua5-like_dom"/>
</dbReference>
<dbReference type="InterPro" id="IPR017945">
    <property type="entry name" value="DHBP_synth_RibB-like_a/b_dom"/>
</dbReference>
<dbReference type="EC" id="2.7.7.87" evidence="3 13"/>
<evidence type="ECO:0000256" key="5">
    <source>
        <dbReference type="ARBA" id="ARBA00022490"/>
    </source>
</evidence>
<evidence type="ECO:0000313" key="16">
    <source>
        <dbReference type="Proteomes" id="UP000234197"/>
    </source>
</evidence>
<keyword evidence="5 13" id="KW-0963">Cytoplasm</keyword>
<keyword evidence="8 13" id="KW-0548">Nucleotidyltransferase</keyword>
<sequence>MDTKIIANPSEQDIDTLARALRNGELVSIPTETVYGLGANGLDPEAMDKIYAAKGRPSDNPLILHVPNSESIKPLVTEISATAQALMDTFWPGPLTITLPKSDLVPDRATGGLSRVALRCPDHEACRVLLERAGIPIAAPSANISGRPSPTTAEDVYNDMNGRISYILDAGPCTIGVESTVVEVHDDKVIILRPGGITKAQLERVVSTVEYDTALVNATTIPKAPGMKYTHYAPDAPMTVVVGSPEGVAHTFKELSEGIEGPIGCLVSQETYNLIKEDGRFMCHCFGHHGDALALGHDFYKSLLHFNENHVTLILAEGVDDDGFGVAIMNRMEKASSHHIIYK</sequence>
<keyword evidence="7 13" id="KW-0819">tRNA processing</keyword>
<comment type="similarity">
    <text evidence="2 13">Belongs to the SUA5 family.</text>
</comment>
<dbReference type="NCBIfam" id="TIGR00057">
    <property type="entry name" value="L-threonylcarbamoyladenylate synthase"/>
    <property type="match status" value="1"/>
</dbReference>
<dbReference type="PANTHER" id="PTHR17490:SF16">
    <property type="entry name" value="THREONYLCARBAMOYL-AMP SYNTHASE"/>
    <property type="match status" value="1"/>
</dbReference>
<dbReference type="InterPro" id="IPR050156">
    <property type="entry name" value="TC-AMP_synthase_SUA5"/>
</dbReference>
<feature type="domain" description="YrdC-like" evidence="14">
    <location>
        <begin position="11"/>
        <end position="197"/>
    </location>
</feature>
<dbReference type="Gene3D" id="3.90.870.10">
    <property type="entry name" value="DHBP synthase"/>
    <property type="match status" value="1"/>
</dbReference>
<dbReference type="PROSITE" id="PS51163">
    <property type="entry name" value="YRDC"/>
    <property type="match status" value="1"/>
</dbReference>
<dbReference type="SUPFAM" id="SSF55821">
    <property type="entry name" value="YrdC/RibB"/>
    <property type="match status" value="1"/>
</dbReference>
<evidence type="ECO:0000256" key="8">
    <source>
        <dbReference type="ARBA" id="ARBA00022695"/>
    </source>
</evidence>
<evidence type="ECO:0000256" key="6">
    <source>
        <dbReference type="ARBA" id="ARBA00022679"/>
    </source>
</evidence>
<evidence type="ECO:0000256" key="13">
    <source>
        <dbReference type="PIRNR" id="PIRNR004930"/>
    </source>
</evidence>
<dbReference type="RefSeq" id="WP_101928357.1">
    <property type="nucleotide sequence ID" value="NZ_PKHW01000001.1"/>
</dbReference>
<dbReference type="Gene3D" id="3.40.50.11030">
    <property type="entry name" value="Threonylcarbamoyl-AMP synthase, C-terminal domain"/>
    <property type="match status" value="1"/>
</dbReference>
<dbReference type="PANTHER" id="PTHR17490">
    <property type="entry name" value="SUA5"/>
    <property type="match status" value="1"/>
</dbReference>
<reference evidence="15 16" key="2">
    <citation type="submission" date="2024-04" db="EMBL/GenBank/DDBJ databases">
        <title>Na.</title>
        <authorList>
            <person name="Choi B."/>
        </authorList>
    </citation>
    <scope>NUCLEOTIDE SEQUENCE [LARGE SCALE GENOMIC DNA]</scope>
    <source>
        <strain evidence="15 16">UMB0138</strain>
    </source>
</reference>
<keyword evidence="9 13" id="KW-0547">Nucleotide-binding</keyword>
<gene>
    <name evidence="15" type="ORF">CYJ21_001070</name>
</gene>
<keyword evidence="6 13" id="KW-0808">Transferase</keyword>
<evidence type="ECO:0000313" key="15">
    <source>
        <dbReference type="EMBL" id="MEO9177538.1"/>
    </source>
</evidence>
<dbReference type="Proteomes" id="UP000234197">
    <property type="component" value="Unassembled WGS sequence"/>
</dbReference>
<accession>A0ABV0I857</accession>
<evidence type="ECO:0000256" key="7">
    <source>
        <dbReference type="ARBA" id="ARBA00022694"/>
    </source>
</evidence>
<dbReference type="PIRSF" id="PIRSF004930">
    <property type="entry name" value="Tln_factor_SUA5"/>
    <property type="match status" value="1"/>
</dbReference>
<evidence type="ECO:0000256" key="3">
    <source>
        <dbReference type="ARBA" id="ARBA00012584"/>
    </source>
</evidence>
<dbReference type="InterPro" id="IPR005145">
    <property type="entry name" value="Sua5_C"/>
</dbReference>
<evidence type="ECO:0000256" key="4">
    <source>
        <dbReference type="ARBA" id="ARBA00015492"/>
    </source>
</evidence>
<evidence type="ECO:0000256" key="2">
    <source>
        <dbReference type="ARBA" id="ARBA00007663"/>
    </source>
</evidence>
<evidence type="ECO:0000256" key="12">
    <source>
        <dbReference type="ARBA" id="ARBA00048366"/>
    </source>
</evidence>
<dbReference type="InterPro" id="IPR010923">
    <property type="entry name" value="T(6)A37_SUA5"/>
</dbReference>
<keyword evidence="16" id="KW-1185">Reference proteome</keyword>
<organism evidence="15 16">
    <name type="scientific">Veillonella parvula</name>
    <name type="common">Staphylococcus parvulus</name>
    <dbReference type="NCBI Taxonomy" id="29466"/>
    <lineage>
        <taxon>Bacteria</taxon>
        <taxon>Bacillati</taxon>
        <taxon>Bacillota</taxon>
        <taxon>Negativicutes</taxon>
        <taxon>Veillonellales</taxon>
        <taxon>Veillonellaceae</taxon>
        <taxon>Veillonella</taxon>
    </lineage>
</organism>
<reference evidence="16" key="1">
    <citation type="submission" date="2017-12" db="EMBL/GenBank/DDBJ databases">
        <title>Phylogenetic diversity of female urinary microbiome.</title>
        <authorList>
            <person name="Thomas-White K."/>
            <person name="Wolfe A.J."/>
        </authorList>
    </citation>
    <scope>NUCLEOTIDE SEQUENCE [LARGE SCALE GENOMIC DNA]</scope>
    <source>
        <strain evidence="16">UMB0138</strain>
    </source>
</reference>
<dbReference type="InterPro" id="IPR038385">
    <property type="entry name" value="Sua5/YwlC_C"/>
</dbReference>
<dbReference type="EMBL" id="PKMC02000004">
    <property type="protein sequence ID" value="MEO9177538.1"/>
    <property type="molecule type" value="Genomic_DNA"/>
</dbReference>
<name>A0ABV0I857_VEIPA</name>
<keyword evidence="10 13" id="KW-0067">ATP-binding</keyword>
<evidence type="ECO:0000256" key="1">
    <source>
        <dbReference type="ARBA" id="ARBA00004496"/>
    </source>
</evidence>
<proteinExistence type="inferred from homology"/>
<evidence type="ECO:0000259" key="14">
    <source>
        <dbReference type="PROSITE" id="PS51163"/>
    </source>
</evidence>
<evidence type="ECO:0000256" key="9">
    <source>
        <dbReference type="ARBA" id="ARBA00022741"/>
    </source>
</evidence>